<evidence type="ECO:0000313" key="1">
    <source>
        <dbReference type="EMBL" id="SFV86727.1"/>
    </source>
</evidence>
<dbReference type="EMBL" id="FPHY01000102">
    <property type="protein sequence ID" value="SFV86727.1"/>
    <property type="molecule type" value="Genomic_DNA"/>
</dbReference>
<keyword evidence="1" id="KW-0449">Lipoprotein</keyword>
<dbReference type="PROSITE" id="PS51257">
    <property type="entry name" value="PROKAR_LIPOPROTEIN"/>
    <property type="match status" value="1"/>
</dbReference>
<dbReference type="Pfam" id="PF05643">
    <property type="entry name" value="GNA1162-like"/>
    <property type="match status" value="1"/>
</dbReference>
<dbReference type="AlphaFoldDB" id="A0A1W1DYM5"/>
<dbReference type="InterPro" id="IPR008517">
    <property type="entry name" value="GNA1162-like"/>
</dbReference>
<proteinExistence type="predicted"/>
<accession>A0A1W1DYM5</accession>
<organism evidence="1">
    <name type="scientific">hydrothermal vent metagenome</name>
    <dbReference type="NCBI Taxonomy" id="652676"/>
    <lineage>
        <taxon>unclassified sequences</taxon>
        <taxon>metagenomes</taxon>
        <taxon>ecological metagenomes</taxon>
    </lineage>
</organism>
<sequence length="214" mass="23165">MNRLFKKFGLIAILATLVSGCQTVDPYDYTALKKSKPRSIVIIPPNNNSIEVNAPYLYLSTLTKPLAEKGYYVLPVAVIDQFLKENGLPTPAEMNNIPLDKIDKHIGADAVLYITINQWGQKFMIVSSTTTVSAELKLVDVKTGAVLWESTAVATRDSGDGGGSLAGMLISAIVTQVMASSIDRSYETAMLANFIAINHESRGLLDGPYKVPAK</sequence>
<protein>
    <submittedName>
        <fullName evidence="1">Lipoprotein, putative</fullName>
    </submittedName>
</protein>
<name>A0A1W1DYM5_9ZZZZ</name>
<dbReference type="Gene3D" id="3.40.50.10610">
    <property type="entry name" value="ABC-type transport auxiliary lipoprotein component"/>
    <property type="match status" value="1"/>
</dbReference>
<gene>
    <name evidence="1" type="ORF">MNB_SUP05-SYMBIONT-4-1105</name>
</gene>
<reference evidence="1" key="1">
    <citation type="submission" date="2016-10" db="EMBL/GenBank/DDBJ databases">
        <authorList>
            <person name="de Groot N.N."/>
        </authorList>
    </citation>
    <scope>NUCLEOTIDE SEQUENCE</scope>
</reference>